<feature type="region of interest" description="Disordered" evidence="1">
    <location>
        <begin position="102"/>
        <end position="132"/>
    </location>
</feature>
<name>A0A3N2Q809_SODAK</name>
<evidence type="ECO:0000313" key="3">
    <source>
        <dbReference type="Proteomes" id="UP000272025"/>
    </source>
</evidence>
<protein>
    <submittedName>
        <fullName evidence="2">Uncharacterized protein</fullName>
    </submittedName>
</protein>
<dbReference type="Proteomes" id="UP000272025">
    <property type="component" value="Unassembled WGS sequence"/>
</dbReference>
<sequence length="270" mass="30027">MKGHPPARRGERESKFLGAYIIRRSKFDHPLYFVIFSIGNARHDHLMERDEVSLAKRSRRDETGKQSGDSWWIFPLDLAIWHQLGLESARLTDGSRPHTACEVGGAPRTRHDTSHQGKAKSWGNTEHGRPVVQVGSGRGGFPARMTGLSWARPSFLACIPGEGSLVAPRPILSFRVTRAASDPVPRVVWVKVICHLWFVPNPPVTCLSDIEDHDQNSGNQLVGVRICTVDSTRRSHFAEAPESQGVLMMEIKKRAGSIGWTDTRQVGKDA</sequence>
<dbReference type="AlphaFoldDB" id="A0A3N2Q809"/>
<proteinExistence type="predicted"/>
<organism evidence="2 3">
    <name type="scientific">Sodiomyces alkalinus (strain CBS 110278 / VKM F-3762 / F11)</name>
    <name type="common">Alkaliphilic filamentous fungus</name>
    <dbReference type="NCBI Taxonomy" id="1314773"/>
    <lineage>
        <taxon>Eukaryota</taxon>
        <taxon>Fungi</taxon>
        <taxon>Dikarya</taxon>
        <taxon>Ascomycota</taxon>
        <taxon>Pezizomycotina</taxon>
        <taxon>Sordariomycetes</taxon>
        <taxon>Hypocreomycetidae</taxon>
        <taxon>Glomerellales</taxon>
        <taxon>Plectosphaerellaceae</taxon>
        <taxon>Sodiomyces</taxon>
    </lineage>
</organism>
<reference evidence="2 3" key="1">
    <citation type="journal article" date="2018" name="Mol. Ecol.">
        <title>The obligate alkalophilic soda-lake fungus Sodiomyces alkalinus has shifted to a protein diet.</title>
        <authorList>
            <person name="Grum-Grzhimaylo A.A."/>
            <person name="Falkoski D.L."/>
            <person name="van den Heuvel J."/>
            <person name="Valero-Jimenez C.A."/>
            <person name="Min B."/>
            <person name="Choi I.G."/>
            <person name="Lipzen A."/>
            <person name="Daum C.G."/>
            <person name="Aanen D.K."/>
            <person name="Tsang A."/>
            <person name="Henrissat B."/>
            <person name="Bilanenko E.N."/>
            <person name="de Vries R.P."/>
            <person name="van Kan J.A.L."/>
            <person name="Grigoriev I.V."/>
            <person name="Debets A.J.M."/>
        </authorList>
    </citation>
    <scope>NUCLEOTIDE SEQUENCE [LARGE SCALE GENOMIC DNA]</scope>
    <source>
        <strain evidence="2 3">F11</strain>
    </source>
</reference>
<accession>A0A3N2Q809</accession>
<dbReference type="GeneID" id="39582249"/>
<gene>
    <name evidence="2" type="ORF">SODALDRAFT_355003</name>
</gene>
<evidence type="ECO:0000256" key="1">
    <source>
        <dbReference type="SAM" id="MobiDB-lite"/>
    </source>
</evidence>
<keyword evidence="3" id="KW-1185">Reference proteome</keyword>
<evidence type="ECO:0000313" key="2">
    <source>
        <dbReference type="EMBL" id="ROT42817.1"/>
    </source>
</evidence>
<dbReference type="EMBL" id="ML119051">
    <property type="protein sequence ID" value="ROT42817.1"/>
    <property type="molecule type" value="Genomic_DNA"/>
</dbReference>
<dbReference type="RefSeq" id="XP_028470623.1">
    <property type="nucleotide sequence ID" value="XM_028613771.1"/>
</dbReference>